<keyword evidence="5 10" id="KW-0812">Transmembrane</keyword>
<dbReference type="PANTHER" id="PTHR28677:SF4">
    <property type="entry name" value="DOLICHYL-DIPHOSPHOOLIGOSACCHARIDE--PROTEIN GLYCOSYLTRANSFERASE SUBUNIT 4B-RELATED"/>
    <property type="match status" value="1"/>
</dbReference>
<comment type="function">
    <text evidence="1">Subunit of the oligosaccharyl transferase (OST) complex that catalyzes the initial transfer of a defined glycan (Glc(3)Man(9)GlcNAc(2) in eukaryotes) from the lipid carrier dolichol-pyrophosphate to an asparagine residue within an Asn-X-Ser/Thr consensus motif in nascent polypeptide chains, the first step in protein N-glycosylation. N-glycosylation occurs cotranslationally and the complex associates with the Sec61 complex at the channel-forming translocon complex that mediates protein translocation across the endoplasmic reticulum (ER). All subunits are required for a maximal enzyme activity.</text>
</comment>
<proteinExistence type="inferred from homology"/>
<dbReference type="InterPro" id="IPR044165">
    <property type="entry name" value="OST4_plant"/>
</dbReference>
<evidence type="ECO:0000256" key="10">
    <source>
        <dbReference type="SAM" id="Phobius"/>
    </source>
</evidence>
<protein>
    <recommendedName>
        <fullName evidence="13">Dolichyl-diphosphooligosaccharide--protein glycosyltransferase subunit 4</fullName>
    </recommendedName>
</protein>
<evidence type="ECO:0000256" key="5">
    <source>
        <dbReference type="ARBA" id="ARBA00022692"/>
    </source>
</evidence>
<comment type="similarity">
    <text evidence="3">Belongs to the OST4 family.</text>
</comment>
<evidence type="ECO:0000313" key="12">
    <source>
        <dbReference type="Proteomes" id="UP001459277"/>
    </source>
</evidence>
<dbReference type="AlphaFoldDB" id="A0AAW2BY74"/>
<keyword evidence="7" id="KW-0735">Signal-anchor</keyword>
<dbReference type="Proteomes" id="UP001459277">
    <property type="component" value="Unassembled WGS sequence"/>
</dbReference>
<dbReference type="InterPro" id="IPR036330">
    <property type="entry name" value="Ost4p_sf"/>
</dbReference>
<organism evidence="11 12">
    <name type="scientific">Lithocarpus litseifolius</name>
    <dbReference type="NCBI Taxonomy" id="425828"/>
    <lineage>
        <taxon>Eukaryota</taxon>
        <taxon>Viridiplantae</taxon>
        <taxon>Streptophyta</taxon>
        <taxon>Embryophyta</taxon>
        <taxon>Tracheophyta</taxon>
        <taxon>Spermatophyta</taxon>
        <taxon>Magnoliopsida</taxon>
        <taxon>eudicotyledons</taxon>
        <taxon>Gunneridae</taxon>
        <taxon>Pentapetalae</taxon>
        <taxon>rosids</taxon>
        <taxon>fabids</taxon>
        <taxon>Fagales</taxon>
        <taxon>Fagaceae</taxon>
        <taxon>Lithocarpus</taxon>
    </lineage>
</organism>
<evidence type="ECO:0000256" key="3">
    <source>
        <dbReference type="ARBA" id="ARBA00007685"/>
    </source>
</evidence>
<evidence type="ECO:0000256" key="8">
    <source>
        <dbReference type="ARBA" id="ARBA00022989"/>
    </source>
</evidence>
<dbReference type="Pfam" id="PF10215">
    <property type="entry name" value="Ost4"/>
    <property type="match status" value="1"/>
</dbReference>
<keyword evidence="12" id="KW-1185">Reference proteome</keyword>
<comment type="subcellular location">
    <subcellularLocation>
        <location evidence="2">Endoplasmic reticulum membrane</location>
        <topology evidence="2">Single-pass type III membrane protein</topology>
    </subcellularLocation>
</comment>
<comment type="subunit">
    <text evidence="4">Component of the oligosaccharyltransferase (OST) complex.</text>
</comment>
<evidence type="ECO:0008006" key="13">
    <source>
        <dbReference type="Google" id="ProtNLM"/>
    </source>
</evidence>
<comment type="caution">
    <text evidence="11">The sequence shown here is derived from an EMBL/GenBank/DDBJ whole genome shotgun (WGS) entry which is preliminary data.</text>
</comment>
<reference evidence="11 12" key="1">
    <citation type="submission" date="2024-01" db="EMBL/GenBank/DDBJ databases">
        <title>A telomere-to-telomere, gap-free genome of sweet tea (Lithocarpus litseifolius).</title>
        <authorList>
            <person name="Zhou J."/>
        </authorList>
    </citation>
    <scope>NUCLEOTIDE SEQUENCE [LARGE SCALE GENOMIC DNA]</scope>
    <source>
        <strain evidence="11">Zhou-2022a</strain>
        <tissue evidence="11">Leaf</tissue>
    </source>
</reference>
<keyword evidence="8 10" id="KW-1133">Transmembrane helix</keyword>
<evidence type="ECO:0000256" key="6">
    <source>
        <dbReference type="ARBA" id="ARBA00022824"/>
    </source>
</evidence>
<dbReference type="PANTHER" id="PTHR28677">
    <property type="entry name" value="DOLICHYL-DIPHOSPHOOLIGOSACCHARIDE--PROTEIN GLYCOSYLTRANSFERASE SUBUNIT 4A-RELATED"/>
    <property type="match status" value="1"/>
</dbReference>
<name>A0AAW2BY74_9ROSI</name>
<evidence type="ECO:0000256" key="9">
    <source>
        <dbReference type="ARBA" id="ARBA00023136"/>
    </source>
</evidence>
<accession>A0AAW2BY74</accession>
<evidence type="ECO:0000256" key="4">
    <source>
        <dbReference type="ARBA" id="ARBA00011157"/>
    </source>
</evidence>
<evidence type="ECO:0000256" key="2">
    <source>
        <dbReference type="ARBA" id="ARBA00004643"/>
    </source>
</evidence>
<keyword evidence="9 10" id="KW-0472">Membrane</keyword>
<evidence type="ECO:0000256" key="7">
    <source>
        <dbReference type="ARBA" id="ARBA00022968"/>
    </source>
</evidence>
<feature type="transmembrane region" description="Helical" evidence="10">
    <location>
        <begin position="129"/>
        <end position="148"/>
    </location>
</feature>
<evidence type="ECO:0000256" key="1">
    <source>
        <dbReference type="ARBA" id="ARBA00002791"/>
    </source>
</evidence>
<evidence type="ECO:0000313" key="11">
    <source>
        <dbReference type="EMBL" id="KAK9990092.1"/>
    </source>
</evidence>
<dbReference type="EMBL" id="JAZDWU010000009">
    <property type="protein sequence ID" value="KAK9990092.1"/>
    <property type="molecule type" value="Genomic_DNA"/>
</dbReference>
<keyword evidence="6" id="KW-0256">Endoplasmic reticulum</keyword>
<dbReference type="GO" id="GO:0005789">
    <property type="term" value="C:endoplasmic reticulum membrane"/>
    <property type="evidence" value="ECO:0007669"/>
    <property type="project" value="UniProtKB-SubCell"/>
</dbReference>
<gene>
    <name evidence="11" type="ORF">SO802_025077</name>
</gene>
<dbReference type="SUPFAM" id="SSF103464">
    <property type="entry name" value="Oligosaccharyltransferase subunit ost4p"/>
    <property type="match status" value="1"/>
</dbReference>
<dbReference type="InterPro" id="IPR018943">
    <property type="entry name" value="Oligosaccaryltransferase"/>
</dbReference>
<sequence length="157" mass="17303">MTYLNKLIQTNEAVMNDELPCATDEVNHPNDRGFLRGKIARRVKRAAERVAGSDKPASNGKCVNTRQAMDSYGSGARIRLRHHPHVPSQYRGDLYQGVLACAQAGLSHCLTASLPPATPPMIDDQDLGFFANFLGVFIFVLVIAYHYVVADPKYEGN</sequence>